<dbReference type="Pfam" id="PF00144">
    <property type="entry name" value="Beta-lactamase"/>
    <property type="match status" value="1"/>
</dbReference>
<evidence type="ECO:0000313" key="2">
    <source>
        <dbReference type="EMBL" id="EFH81188.1"/>
    </source>
</evidence>
<keyword evidence="3" id="KW-1185">Reference proteome</keyword>
<dbReference type="OrthoDB" id="9770183at2"/>
<sequence length="401" mass="44268">MSLSGLSQARLGRMHDVMTGYVERGEAPGLVTLVSRRGEVHVDLIGTQAFGESFPMQRNTIFRISSMTKPIIAAATMILVEECKVRLDEPVDMLLPELAKRQVLKRLDGPLDETIPAKRPITVRDLLTFRMGFGQMMAPPDASPILKAAHDQQIGMGPPSPSQMPSPDEWIRRLGQFPLMHQPGEQWMYNTGSDVLGVLIARASGQPLETFLRERIFEPLHMQDTGFSVPEVSLDRLTTSYWRDAGSGKLTVYDKALGGQWSHPPAFPSGAGGLVSTIDDYLAFGQMMLSQGKHNGVRILSRPSVETMTTDQLTPEQKAVSGLFPGFFDSMGWGFGVSVITRRDDIAAVPGRYGWDGGMGTSWYCDPREDMTIILMTPCFLTSPNPPNVTFWTLAYQAIDD</sequence>
<evidence type="ECO:0000313" key="3">
    <source>
        <dbReference type="Proteomes" id="UP000004508"/>
    </source>
</evidence>
<accession>D6U3V0</accession>
<name>D6U3V0_KTERA</name>
<dbReference type="InParanoid" id="D6U3V0"/>
<dbReference type="Proteomes" id="UP000004508">
    <property type="component" value="Unassembled WGS sequence"/>
</dbReference>
<dbReference type="RefSeq" id="WP_007918400.1">
    <property type="nucleotide sequence ID" value="NZ_ADVG01000004.1"/>
</dbReference>
<dbReference type="InterPro" id="IPR001466">
    <property type="entry name" value="Beta-lactam-related"/>
</dbReference>
<dbReference type="STRING" id="485913.Krac_1887"/>
<proteinExistence type="predicted"/>
<dbReference type="SUPFAM" id="SSF56601">
    <property type="entry name" value="beta-lactamase/transpeptidase-like"/>
    <property type="match status" value="1"/>
</dbReference>
<dbReference type="AlphaFoldDB" id="D6U3V0"/>
<dbReference type="InterPro" id="IPR012338">
    <property type="entry name" value="Beta-lactam/transpept-like"/>
</dbReference>
<dbReference type="EMBL" id="ADVG01000004">
    <property type="protein sequence ID" value="EFH81188.1"/>
    <property type="molecule type" value="Genomic_DNA"/>
</dbReference>
<organism evidence="2 3">
    <name type="scientific">Ktedonobacter racemifer DSM 44963</name>
    <dbReference type="NCBI Taxonomy" id="485913"/>
    <lineage>
        <taxon>Bacteria</taxon>
        <taxon>Bacillati</taxon>
        <taxon>Chloroflexota</taxon>
        <taxon>Ktedonobacteria</taxon>
        <taxon>Ktedonobacterales</taxon>
        <taxon>Ktedonobacteraceae</taxon>
        <taxon>Ktedonobacter</taxon>
    </lineage>
</organism>
<dbReference type="PANTHER" id="PTHR43283">
    <property type="entry name" value="BETA-LACTAMASE-RELATED"/>
    <property type="match status" value="1"/>
</dbReference>
<reference evidence="2 3" key="1">
    <citation type="journal article" date="2011" name="Stand. Genomic Sci.">
        <title>Non-contiguous finished genome sequence and contextual data of the filamentous soil bacterium Ktedonobacter racemifer type strain (SOSP1-21).</title>
        <authorList>
            <person name="Chang Y.J."/>
            <person name="Land M."/>
            <person name="Hauser L."/>
            <person name="Chertkov O."/>
            <person name="Del Rio T.G."/>
            <person name="Nolan M."/>
            <person name="Copeland A."/>
            <person name="Tice H."/>
            <person name="Cheng J.F."/>
            <person name="Lucas S."/>
            <person name="Han C."/>
            <person name="Goodwin L."/>
            <person name="Pitluck S."/>
            <person name="Ivanova N."/>
            <person name="Ovchinikova G."/>
            <person name="Pati A."/>
            <person name="Chen A."/>
            <person name="Palaniappan K."/>
            <person name="Mavromatis K."/>
            <person name="Liolios K."/>
            <person name="Brettin T."/>
            <person name="Fiebig A."/>
            <person name="Rohde M."/>
            <person name="Abt B."/>
            <person name="Goker M."/>
            <person name="Detter J.C."/>
            <person name="Woyke T."/>
            <person name="Bristow J."/>
            <person name="Eisen J.A."/>
            <person name="Markowitz V."/>
            <person name="Hugenholtz P."/>
            <person name="Kyrpides N.C."/>
            <person name="Klenk H.P."/>
            <person name="Lapidus A."/>
        </authorList>
    </citation>
    <scope>NUCLEOTIDE SEQUENCE [LARGE SCALE GENOMIC DNA]</scope>
    <source>
        <strain evidence="3">DSM 44963</strain>
    </source>
</reference>
<dbReference type="PANTHER" id="PTHR43283:SF3">
    <property type="entry name" value="BETA-LACTAMASE FAMILY PROTEIN (AFU_ORTHOLOGUE AFUA_5G07500)"/>
    <property type="match status" value="1"/>
</dbReference>
<dbReference type="Gene3D" id="3.40.710.10">
    <property type="entry name" value="DD-peptidase/beta-lactamase superfamily"/>
    <property type="match status" value="1"/>
</dbReference>
<comment type="caution">
    <text evidence="2">The sequence shown here is derived from an EMBL/GenBank/DDBJ whole genome shotgun (WGS) entry which is preliminary data.</text>
</comment>
<feature type="domain" description="Beta-lactamase-related" evidence="1">
    <location>
        <begin position="17"/>
        <end position="377"/>
    </location>
</feature>
<gene>
    <name evidence="2" type="ORF">Krac_1887</name>
</gene>
<dbReference type="eggNOG" id="COG1680">
    <property type="taxonomic scope" value="Bacteria"/>
</dbReference>
<dbReference type="InterPro" id="IPR050789">
    <property type="entry name" value="Diverse_Enzym_Activities"/>
</dbReference>
<protein>
    <submittedName>
        <fullName evidence="2">Beta-lactamase</fullName>
    </submittedName>
</protein>
<evidence type="ECO:0000259" key="1">
    <source>
        <dbReference type="Pfam" id="PF00144"/>
    </source>
</evidence>